<keyword evidence="4" id="KW-1003">Cell membrane</keyword>
<feature type="transmembrane region" description="Helical" evidence="8">
    <location>
        <begin position="407"/>
        <end position="429"/>
    </location>
</feature>
<feature type="transmembrane region" description="Helical" evidence="8">
    <location>
        <begin position="38"/>
        <end position="58"/>
    </location>
</feature>
<dbReference type="InterPro" id="IPR006037">
    <property type="entry name" value="RCK_C"/>
</dbReference>
<dbReference type="InterPro" id="IPR050144">
    <property type="entry name" value="AAE_transporter"/>
</dbReference>
<dbReference type="GO" id="GO:0008324">
    <property type="term" value="F:monoatomic cation transmembrane transporter activity"/>
    <property type="evidence" value="ECO:0007669"/>
    <property type="project" value="InterPro"/>
</dbReference>
<comment type="caution">
    <text evidence="10">The sequence shown here is derived from an EMBL/GenBank/DDBJ whole genome shotgun (WGS) entry which is preliminary data.</text>
</comment>
<accession>A0A831RMS3</accession>
<feature type="transmembrane region" description="Helical" evidence="8">
    <location>
        <begin position="473"/>
        <end position="492"/>
    </location>
</feature>
<sequence length="555" mass="58436">MNETLDSLLTLLHQQPVLTLFLVIGGGYLIGDIRLGSFSFGPVAGVLFIALFFGRFGFEISPGAQAVGFALFIFSVGYQAGPRFFDVLRTDGLRYFLLALVIAGSGFLVAVVAAWLLGLEPGMSAGLLAGGLTSSPTLAAAQEAIRSGQVLPPEGIDADGMIGNVATGYAITYIFGLAGLITIIKLLPQLLGIDLKKEAKALEQADAAAAPSPGDFALRVYRITNPEAIGVTFAELERRYWDRRSVVRVRRDGQLIEPAADDRVREGDELILLAPIRFFTETISRLGEELAPEQGLSSSIQTAQIVVINPEVIGQTLQELDIANRYGVLVTGIRRMRIPVPLDVAVRLARGDIVTVVGPAETIDLLGDLLGHVERDVAETDMVTFAFGIAVGVLIGLVSIPVGQLSIGLGSAGGLLASGLIIGYLRSVYPVFGRMPEGARWILMEFGLLLFMAGVGLRAGTDILETLARTGPVLILAGIAVTVIPVLTGYLFGRRVLKIPPVLLLGGITGSMTSGASLSVVTSAAASPVPSLGYTGAYAFANVMLTIAGSVILFF</sequence>
<dbReference type="PANTHER" id="PTHR30445">
    <property type="entry name" value="K(+)_H(+) ANTIPORTER SUBUNIT KHTT"/>
    <property type="match status" value="1"/>
</dbReference>
<dbReference type="AlphaFoldDB" id="A0A831RMS3"/>
<dbReference type="GO" id="GO:0006813">
    <property type="term" value="P:potassium ion transport"/>
    <property type="evidence" value="ECO:0007669"/>
    <property type="project" value="InterPro"/>
</dbReference>
<feature type="transmembrane region" description="Helical" evidence="8">
    <location>
        <begin position="504"/>
        <end position="526"/>
    </location>
</feature>
<keyword evidence="7 8" id="KW-0472">Membrane</keyword>
<feature type="domain" description="RCK C-terminal" evidence="9">
    <location>
        <begin position="202"/>
        <end position="287"/>
    </location>
</feature>
<comment type="similarity">
    <text evidence="2">Belongs to the AAE transporter (TC 2.A.81) family.</text>
</comment>
<evidence type="ECO:0000256" key="8">
    <source>
        <dbReference type="SAM" id="Phobius"/>
    </source>
</evidence>
<comment type="subcellular location">
    <subcellularLocation>
        <location evidence="1">Cell membrane</location>
        <topology evidence="1">Multi-pass membrane protein</topology>
    </subcellularLocation>
</comment>
<feature type="transmembrane region" description="Helical" evidence="8">
    <location>
        <begin position="441"/>
        <end position="461"/>
    </location>
</feature>
<dbReference type="InterPro" id="IPR036721">
    <property type="entry name" value="RCK_C_sf"/>
</dbReference>
<evidence type="ECO:0000256" key="6">
    <source>
        <dbReference type="ARBA" id="ARBA00022989"/>
    </source>
</evidence>
<dbReference type="NCBIfam" id="TIGR01625">
    <property type="entry name" value="YidE_YbjL_dupl"/>
    <property type="match status" value="2"/>
</dbReference>
<protein>
    <submittedName>
        <fullName evidence="10">Transporter</fullName>
    </submittedName>
</protein>
<dbReference type="EMBL" id="DRKP01000059">
    <property type="protein sequence ID" value="HEB95786.1"/>
    <property type="molecule type" value="Genomic_DNA"/>
</dbReference>
<evidence type="ECO:0000256" key="7">
    <source>
        <dbReference type="ARBA" id="ARBA00023136"/>
    </source>
</evidence>
<dbReference type="Proteomes" id="UP000886251">
    <property type="component" value="Unassembled WGS sequence"/>
</dbReference>
<feature type="transmembrane region" description="Helical" evidence="8">
    <location>
        <begin position="93"/>
        <end position="117"/>
    </location>
</feature>
<evidence type="ECO:0000256" key="1">
    <source>
        <dbReference type="ARBA" id="ARBA00004651"/>
    </source>
</evidence>
<organism evidence="10">
    <name type="scientific">Sedimenticola thiotaurini</name>
    <dbReference type="NCBI Taxonomy" id="1543721"/>
    <lineage>
        <taxon>Bacteria</taxon>
        <taxon>Pseudomonadati</taxon>
        <taxon>Pseudomonadota</taxon>
        <taxon>Gammaproteobacteria</taxon>
        <taxon>Chromatiales</taxon>
        <taxon>Sedimenticolaceae</taxon>
        <taxon>Sedimenticola</taxon>
    </lineage>
</organism>
<evidence type="ECO:0000256" key="4">
    <source>
        <dbReference type="ARBA" id="ARBA00022475"/>
    </source>
</evidence>
<reference evidence="10" key="1">
    <citation type="journal article" date="2020" name="mSystems">
        <title>Genome- and Community-Level Interaction Insights into Carbon Utilization and Element Cycling Functions of Hydrothermarchaeota in Hydrothermal Sediment.</title>
        <authorList>
            <person name="Zhou Z."/>
            <person name="Liu Y."/>
            <person name="Xu W."/>
            <person name="Pan J."/>
            <person name="Luo Z.H."/>
            <person name="Li M."/>
        </authorList>
    </citation>
    <scope>NUCLEOTIDE SEQUENCE [LARGE SCALE GENOMIC DNA]</scope>
    <source>
        <strain evidence="10">HyVt-443</strain>
    </source>
</reference>
<evidence type="ECO:0000256" key="5">
    <source>
        <dbReference type="ARBA" id="ARBA00022692"/>
    </source>
</evidence>
<proteinExistence type="inferred from homology"/>
<dbReference type="GO" id="GO:0005886">
    <property type="term" value="C:plasma membrane"/>
    <property type="evidence" value="ECO:0007669"/>
    <property type="project" value="UniProtKB-SubCell"/>
</dbReference>
<feature type="transmembrane region" description="Helical" evidence="8">
    <location>
        <begin position="12"/>
        <end position="31"/>
    </location>
</feature>
<dbReference type="SUPFAM" id="SSF116726">
    <property type="entry name" value="TrkA C-terminal domain-like"/>
    <property type="match status" value="2"/>
</dbReference>
<evidence type="ECO:0000256" key="2">
    <source>
        <dbReference type="ARBA" id="ARBA00009854"/>
    </source>
</evidence>
<dbReference type="Gene3D" id="3.30.70.1450">
    <property type="entry name" value="Regulator of K+ conductance, C-terminal domain"/>
    <property type="match status" value="2"/>
</dbReference>
<evidence type="ECO:0000256" key="3">
    <source>
        <dbReference type="ARBA" id="ARBA00022448"/>
    </source>
</evidence>
<evidence type="ECO:0000259" key="9">
    <source>
        <dbReference type="PROSITE" id="PS51202"/>
    </source>
</evidence>
<feature type="transmembrane region" description="Helical" evidence="8">
    <location>
        <begin position="166"/>
        <end position="187"/>
    </location>
</feature>
<dbReference type="Pfam" id="PF06826">
    <property type="entry name" value="Asp-Al_Ex"/>
    <property type="match status" value="2"/>
</dbReference>
<feature type="domain" description="RCK C-terminal" evidence="9">
    <location>
        <begin position="288"/>
        <end position="372"/>
    </location>
</feature>
<dbReference type="InterPro" id="IPR006512">
    <property type="entry name" value="YidE_YbjL"/>
</dbReference>
<evidence type="ECO:0000313" key="10">
    <source>
        <dbReference type="EMBL" id="HEB95786.1"/>
    </source>
</evidence>
<dbReference type="PANTHER" id="PTHR30445:SF8">
    <property type="entry name" value="K(+)_H(+) ANTIPORTER SUBUNIT KHTT"/>
    <property type="match status" value="1"/>
</dbReference>
<dbReference type="PROSITE" id="PS51202">
    <property type="entry name" value="RCK_C"/>
    <property type="match status" value="2"/>
</dbReference>
<gene>
    <name evidence="10" type="ORF">ENI96_05075</name>
</gene>
<keyword evidence="6 8" id="KW-1133">Transmembrane helix</keyword>
<keyword evidence="3" id="KW-0813">Transport</keyword>
<feature type="transmembrane region" description="Helical" evidence="8">
    <location>
        <begin position="382"/>
        <end position="401"/>
    </location>
</feature>
<feature type="transmembrane region" description="Helical" evidence="8">
    <location>
        <begin position="64"/>
        <end position="81"/>
    </location>
</feature>
<keyword evidence="5 8" id="KW-0812">Transmembrane</keyword>
<feature type="transmembrane region" description="Helical" evidence="8">
    <location>
        <begin position="532"/>
        <end position="554"/>
    </location>
</feature>
<name>A0A831RMS3_9GAMM</name>
<dbReference type="Pfam" id="PF02080">
    <property type="entry name" value="TrkA_C"/>
    <property type="match status" value="1"/>
</dbReference>